<dbReference type="KEGG" id="whr:OG579_18280"/>
<evidence type="ECO:0000259" key="2">
    <source>
        <dbReference type="Pfam" id="PF14361"/>
    </source>
</evidence>
<evidence type="ECO:0000313" key="4">
    <source>
        <dbReference type="Proteomes" id="UP001432128"/>
    </source>
</evidence>
<sequence length="383" mass="42367">MHDDTSDRREREAAARIASLIDDAEVEAEIDGMAAELTAIYRERIPVYDLIARDEIERNTRAVLEMVLRQVRSDSPQINTVELTELARLWSTQQIPLELVAHSIQVGARTLAKVMRERATARGIGPEVIDDLQDIMWHWATSYSAVINTVLQEDAVSLAARRSTFLRRLVEGEFAASALPARLAEHGLRPDVHYSVACADHDDPRFGSDIRAAVRLRCAVRDIPVVDAVVDAHYLALLPHIPDDLAVDALVAVGPAELPANAGSSYRRARHTLDIAARFGRTGIVELADLGALPLLAIDTDTADHLADVHLASLRARGVAGTEIIDTVTAFLRNNCRVDETATALFLHRNTVRNRVGRFTDITGLDLDRTDDLVLTWWLLGRR</sequence>
<organism evidence="3 4">
    <name type="scientific">Williamsia herbipolensis</name>
    <dbReference type="NCBI Taxonomy" id="1603258"/>
    <lineage>
        <taxon>Bacteria</taxon>
        <taxon>Bacillati</taxon>
        <taxon>Actinomycetota</taxon>
        <taxon>Actinomycetes</taxon>
        <taxon>Mycobacteriales</taxon>
        <taxon>Nocardiaceae</taxon>
        <taxon>Williamsia</taxon>
    </lineage>
</organism>
<dbReference type="InterPro" id="IPR051448">
    <property type="entry name" value="CdaR-like_regulators"/>
</dbReference>
<proteinExistence type="predicted"/>
<protein>
    <submittedName>
        <fullName evidence="3">Helix-turn-helix domain-containing protein</fullName>
    </submittedName>
</protein>
<dbReference type="InterPro" id="IPR025736">
    <property type="entry name" value="PucR_C-HTH_dom"/>
</dbReference>
<evidence type="ECO:0000313" key="3">
    <source>
        <dbReference type="EMBL" id="WUM19624.1"/>
    </source>
</evidence>
<feature type="domain" description="PucR C-terminal helix-turn-helix" evidence="1">
    <location>
        <begin position="325"/>
        <end position="378"/>
    </location>
</feature>
<dbReference type="InterPro" id="IPR025751">
    <property type="entry name" value="RsbRD_N_dom"/>
</dbReference>
<dbReference type="Proteomes" id="UP001432128">
    <property type="component" value="Chromosome"/>
</dbReference>
<dbReference type="Pfam" id="PF13556">
    <property type="entry name" value="HTH_30"/>
    <property type="match status" value="1"/>
</dbReference>
<dbReference type="Gene3D" id="1.10.10.2840">
    <property type="entry name" value="PucR C-terminal helix-turn-helix domain"/>
    <property type="match status" value="1"/>
</dbReference>
<evidence type="ECO:0000259" key="1">
    <source>
        <dbReference type="Pfam" id="PF13556"/>
    </source>
</evidence>
<dbReference type="RefSeq" id="WP_328857100.1">
    <property type="nucleotide sequence ID" value="NZ_CP108021.1"/>
</dbReference>
<dbReference type="EMBL" id="CP108021">
    <property type="protein sequence ID" value="WUM19624.1"/>
    <property type="molecule type" value="Genomic_DNA"/>
</dbReference>
<keyword evidence="4" id="KW-1185">Reference proteome</keyword>
<gene>
    <name evidence="3" type="ORF">OG579_18280</name>
</gene>
<dbReference type="PANTHER" id="PTHR33744:SF7">
    <property type="entry name" value="PUCR FAMILY TRANSCRIPTIONAL REGULATOR"/>
    <property type="match status" value="1"/>
</dbReference>
<feature type="domain" description="RsbT co-antagonist protein RsbRD N-terminal" evidence="2">
    <location>
        <begin position="32"/>
        <end position="162"/>
    </location>
</feature>
<dbReference type="AlphaFoldDB" id="A0AAU4K0N2"/>
<dbReference type="Pfam" id="PF14361">
    <property type="entry name" value="RsbRD_N"/>
    <property type="match status" value="1"/>
</dbReference>
<accession>A0AAU4K0N2</accession>
<dbReference type="PANTHER" id="PTHR33744">
    <property type="entry name" value="CARBOHYDRATE DIACID REGULATOR"/>
    <property type="match status" value="1"/>
</dbReference>
<reference evidence="3 4" key="1">
    <citation type="submission" date="2022-10" db="EMBL/GenBank/DDBJ databases">
        <title>The complete genomes of actinobacterial strains from the NBC collection.</title>
        <authorList>
            <person name="Joergensen T.S."/>
            <person name="Alvarez Arevalo M."/>
            <person name="Sterndorff E.B."/>
            <person name="Faurdal D."/>
            <person name="Vuksanovic O."/>
            <person name="Mourched A.-S."/>
            <person name="Charusanti P."/>
            <person name="Shaw S."/>
            <person name="Blin K."/>
            <person name="Weber T."/>
        </authorList>
    </citation>
    <scope>NUCLEOTIDE SEQUENCE [LARGE SCALE GENOMIC DNA]</scope>
    <source>
        <strain evidence="3 4">NBC_00319</strain>
    </source>
</reference>
<name>A0AAU4K0N2_9NOCA</name>
<dbReference type="InterPro" id="IPR042070">
    <property type="entry name" value="PucR_C-HTH_sf"/>
</dbReference>